<evidence type="ECO:0000256" key="1">
    <source>
        <dbReference type="SAM" id="Phobius"/>
    </source>
</evidence>
<dbReference type="EMBL" id="AP023368">
    <property type="protein sequence ID" value="BCK00744.1"/>
    <property type="molecule type" value="Genomic_DNA"/>
</dbReference>
<dbReference type="RefSeq" id="WP_185256387.1">
    <property type="nucleotide sequence ID" value="NZ_AP023368.1"/>
</dbReference>
<gene>
    <name evidence="2" type="ORF">bsdcttw_37840</name>
</gene>
<feature type="transmembrane region" description="Helical" evidence="1">
    <location>
        <begin position="6"/>
        <end position="27"/>
    </location>
</feature>
<dbReference type="AlphaFoldDB" id="A0A7I8DQP3"/>
<accession>A0A7I8DQP3</accession>
<feature type="transmembrane region" description="Helical" evidence="1">
    <location>
        <begin position="34"/>
        <end position="57"/>
    </location>
</feature>
<keyword evidence="3" id="KW-1185">Reference proteome</keyword>
<reference evidence="2 3" key="2">
    <citation type="submission" date="2020-08" db="EMBL/GenBank/DDBJ databases">
        <authorList>
            <person name="Ueki A."/>
            <person name="Tonouchi A."/>
        </authorList>
    </citation>
    <scope>NUCLEOTIDE SEQUENCE [LARGE SCALE GENOMIC DNA]</scope>
    <source>
        <strain evidence="2 3">CTTW</strain>
    </source>
</reference>
<proteinExistence type="predicted"/>
<dbReference type="Proteomes" id="UP000515703">
    <property type="component" value="Chromosome"/>
</dbReference>
<evidence type="ECO:0000313" key="3">
    <source>
        <dbReference type="Proteomes" id="UP000515703"/>
    </source>
</evidence>
<sequence>MAIYSLIIGVIVFVAFISGIIILQIYLSKGNNKWLGLILPAMFFLISIVGIVSMISYQSNQVQAVTENGKVIEKVTSSVDVGSIIVTIMVGYPLLNIPTGVLLLIYAVCRDKKKKLSNLDKMRVQDLE</sequence>
<protein>
    <submittedName>
        <fullName evidence="2">Uncharacterized protein</fullName>
    </submittedName>
</protein>
<organism evidence="2 3">
    <name type="scientific">Anaerocolumna chitinilytica</name>
    <dbReference type="NCBI Taxonomy" id="1727145"/>
    <lineage>
        <taxon>Bacteria</taxon>
        <taxon>Bacillati</taxon>
        <taxon>Bacillota</taxon>
        <taxon>Clostridia</taxon>
        <taxon>Lachnospirales</taxon>
        <taxon>Lachnospiraceae</taxon>
        <taxon>Anaerocolumna</taxon>
    </lineage>
</organism>
<keyword evidence="1" id="KW-1133">Transmembrane helix</keyword>
<dbReference type="KEGG" id="acht:bsdcttw_37840"/>
<keyword evidence="1" id="KW-0472">Membrane</keyword>
<evidence type="ECO:0000313" key="2">
    <source>
        <dbReference type="EMBL" id="BCK00744.1"/>
    </source>
</evidence>
<name>A0A7I8DQP3_9FIRM</name>
<keyword evidence="1" id="KW-0812">Transmembrane</keyword>
<feature type="transmembrane region" description="Helical" evidence="1">
    <location>
        <begin position="84"/>
        <end position="109"/>
    </location>
</feature>
<reference evidence="2 3" key="1">
    <citation type="submission" date="2020-08" db="EMBL/GenBank/DDBJ databases">
        <title>Draft genome sequencing of an Anaerocolumna strain isolated from anoxic soil subjected to BSD treatment.</title>
        <authorList>
            <person name="Uek A."/>
            <person name="Tonouchi A."/>
        </authorList>
    </citation>
    <scope>NUCLEOTIDE SEQUENCE [LARGE SCALE GENOMIC DNA]</scope>
    <source>
        <strain evidence="2 3">CTTW</strain>
    </source>
</reference>